<evidence type="ECO:0000256" key="5">
    <source>
        <dbReference type="ARBA" id="ARBA00023136"/>
    </source>
</evidence>
<evidence type="ECO:0000256" key="6">
    <source>
        <dbReference type="ARBA" id="ARBA00023170"/>
    </source>
</evidence>
<reference evidence="12" key="1">
    <citation type="submission" date="2020-06" db="EMBL/GenBank/DDBJ databases">
        <authorList>
            <consortium name="Plant Systems Biology data submission"/>
        </authorList>
    </citation>
    <scope>NUCLEOTIDE SEQUENCE</scope>
    <source>
        <strain evidence="12">D6</strain>
    </source>
</reference>
<dbReference type="PANTHER" id="PTHR10519:SF20">
    <property type="entry name" value="G-PROTEIN COUPLED RECEPTOR 156-RELATED"/>
    <property type="match status" value="1"/>
</dbReference>
<evidence type="ECO:0000256" key="10">
    <source>
        <dbReference type="SAM" id="Phobius"/>
    </source>
</evidence>
<dbReference type="InterPro" id="IPR002455">
    <property type="entry name" value="GPCR3_GABA-B"/>
</dbReference>
<dbReference type="PROSITE" id="PS50259">
    <property type="entry name" value="G_PROTEIN_RECEP_F3_4"/>
    <property type="match status" value="1"/>
</dbReference>
<evidence type="ECO:0000259" key="11">
    <source>
        <dbReference type="PROSITE" id="PS50259"/>
    </source>
</evidence>
<keyword evidence="2 10" id="KW-0812">Transmembrane</keyword>
<dbReference type="GO" id="GO:0004965">
    <property type="term" value="F:G protein-coupled GABA receptor activity"/>
    <property type="evidence" value="ECO:0007669"/>
    <property type="project" value="InterPro"/>
</dbReference>
<evidence type="ECO:0000256" key="9">
    <source>
        <dbReference type="SAM" id="MobiDB-lite"/>
    </source>
</evidence>
<evidence type="ECO:0000256" key="4">
    <source>
        <dbReference type="ARBA" id="ARBA00023040"/>
    </source>
</evidence>
<dbReference type="Proteomes" id="UP001153069">
    <property type="component" value="Unassembled WGS sequence"/>
</dbReference>
<evidence type="ECO:0000256" key="2">
    <source>
        <dbReference type="ARBA" id="ARBA00022692"/>
    </source>
</evidence>
<evidence type="ECO:0000256" key="7">
    <source>
        <dbReference type="ARBA" id="ARBA00023180"/>
    </source>
</evidence>
<organism evidence="12 13">
    <name type="scientific">Seminavis robusta</name>
    <dbReference type="NCBI Taxonomy" id="568900"/>
    <lineage>
        <taxon>Eukaryota</taxon>
        <taxon>Sar</taxon>
        <taxon>Stramenopiles</taxon>
        <taxon>Ochrophyta</taxon>
        <taxon>Bacillariophyta</taxon>
        <taxon>Bacillariophyceae</taxon>
        <taxon>Bacillariophycidae</taxon>
        <taxon>Naviculales</taxon>
        <taxon>Naviculaceae</taxon>
        <taxon>Seminavis</taxon>
    </lineage>
</organism>
<keyword evidence="13" id="KW-1185">Reference proteome</keyword>
<accession>A0A9N8HRY9</accession>
<feature type="transmembrane region" description="Helical" evidence="10">
    <location>
        <begin position="352"/>
        <end position="373"/>
    </location>
</feature>
<keyword evidence="3 10" id="KW-1133">Transmembrane helix</keyword>
<dbReference type="Pfam" id="PF00003">
    <property type="entry name" value="7tm_3"/>
    <property type="match status" value="1"/>
</dbReference>
<keyword evidence="5 10" id="KW-0472">Membrane</keyword>
<keyword evidence="7" id="KW-0325">Glycoprotein</keyword>
<comment type="caution">
    <text evidence="12">The sequence shown here is derived from an EMBL/GenBank/DDBJ whole genome shotgun (WGS) entry which is preliminary data.</text>
</comment>
<evidence type="ECO:0000313" key="12">
    <source>
        <dbReference type="EMBL" id="CAB9522655.1"/>
    </source>
</evidence>
<dbReference type="AlphaFoldDB" id="A0A9N8HRY9"/>
<feature type="transmembrane region" description="Helical" evidence="10">
    <location>
        <begin position="415"/>
        <end position="437"/>
    </location>
</feature>
<evidence type="ECO:0000256" key="1">
    <source>
        <dbReference type="ARBA" id="ARBA00004141"/>
    </source>
</evidence>
<feature type="region of interest" description="Disordered" evidence="9">
    <location>
        <begin position="448"/>
        <end position="467"/>
    </location>
</feature>
<dbReference type="PANTHER" id="PTHR10519">
    <property type="entry name" value="GABA-B RECEPTOR"/>
    <property type="match status" value="1"/>
</dbReference>
<keyword evidence="8" id="KW-0807">Transducer</keyword>
<sequence length="569" mass="62082">MTRQCPAVFGGFSCAVNNYTKDRAKATSRHGLFVPLHRPPVNPSKESFHQPAVRTMGKIPFDCRGRRFVRGTKGYERNVTMDFLQTVQESIESDNVVVGDKFPVATGILFTTDIEVHTYLHNFWTTSQATISNNNNNQTQQQFQEATAMARKEFVAALTDKVVSAIDTYDALPTTRVPTLEAYQRLRGVYHPAHNLNQIGTSIQAYGYGLIAQCYLSRRPFVWGMVHSTSNRPNCPGIPATLSRVPEQSSLDRPSIVPLGIDDDDDSWSQQAASVACMSVPWLLAIGFTTAFAALYKRDVLMPFTVLIVSNTILLLIWTFVDPLEWKRISTGELSSYGTCASSSDDGVASEVLGGLVGGLNGIALILANVEAFKSRHVDTEYNESSSIAVAMGFILQIVLVGVPTLFLVDENPAASYFVRCSIVFVIAMSLLLLVFVPKIIAWRKQATGGPTARPSAGRSTQMESNNHRRSSYFGLKMKIYEPQSMHMGSSSASSTQVAAIMDKVDKLEALLREEGVDVDTLFQRSGLNVIQQSSGHNGSSDAFGLCKDANGLQSGVIADDDGGSDMNA</sequence>
<feature type="domain" description="G-protein coupled receptors family 3 profile" evidence="11">
    <location>
        <begin position="306"/>
        <end position="440"/>
    </location>
</feature>
<gene>
    <name evidence="12" type="ORF">SEMRO_1327_G263100.1</name>
</gene>
<feature type="transmembrane region" description="Helical" evidence="10">
    <location>
        <begin position="272"/>
        <end position="293"/>
    </location>
</feature>
<dbReference type="GO" id="GO:0038039">
    <property type="term" value="C:G protein-coupled receptor heterodimeric complex"/>
    <property type="evidence" value="ECO:0007669"/>
    <property type="project" value="TreeGrafter"/>
</dbReference>
<proteinExistence type="predicted"/>
<protein>
    <submittedName>
        <fullName evidence="12">Gamma-aminobutyric acid (GABA) B receptor</fullName>
    </submittedName>
</protein>
<keyword evidence="4" id="KW-0297">G-protein coupled receptor</keyword>
<evidence type="ECO:0000256" key="3">
    <source>
        <dbReference type="ARBA" id="ARBA00022989"/>
    </source>
</evidence>
<evidence type="ECO:0000256" key="8">
    <source>
        <dbReference type="ARBA" id="ARBA00023224"/>
    </source>
</evidence>
<dbReference type="EMBL" id="CAICTM010001325">
    <property type="protein sequence ID" value="CAB9522655.1"/>
    <property type="molecule type" value="Genomic_DNA"/>
</dbReference>
<dbReference type="InterPro" id="IPR017978">
    <property type="entry name" value="GPCR_3_C"/>
</dbReference>
<name>A0A9N8HRY9_9STRA</name>
<comment type="subcellular location">
    <subcellularLocation>
        <location evidence="1">Membrane</location>
        <topology evidence="1">Multi-pass membrane protein</topology>
    </subcellularLocation>
</comment>
<evidence type="ECO:0000313" key="13">
    <source>
        <dbReference type="Proteomes" id="UP001153069"/>
    </source>
</evidence>
<keyword evidence="6 12" id="KW-0675">Receptor</keyword>
<feature type="transmembrane region" description="Helical" evidence="10">
    <location>
        <begin position="385"/>
        <end position="409"/>
    </location>
</feature>
<feature type="transmembrane region" description="Helical" evidence="10">
    <location>
        <begin position="300"/>
        <end position="321"/>
    </location>
</feature>